<protein>
    <submittedName>
        <fullName evidence="2">Uncharacterized protein</fullName>
    </submittedName>
</protein>
<comment type="caution">
    <text evidence="2">The sequence shown here is derived from an EMBL/GenBank/DDBJ whole genome shotgun (WGS) entry which is preliminary data.</text>
</comment>
<feature type="region of interest" description="Disordered" evidence="1">
    <location>
        <begin position="77"/>
        <end position="115"/>
    </location>
</feature>
<evidence type="ECO:0000313" key="2">
    <source>
        <dbReference type="EMBL" id="MPN21489.1"/>
    </source>
</evidence>
<feature type="compositionally biased region" description="Basic and acidic residues" evidence="1">
    <location>
        <begin position="77"/>
        <end position="88"/>
    </location>
</feature>
<dbReference type="AlphaFoldDB" id="A0A645G6Q4"/>
<dbReference type="EMBL" id="VSSQ01069481">
    <property type="protein sequence ID" value="MPN21489.1"/>
    <property type="molecule type" value="Genomic_DNA"/>
</dbReference>
<organism evidence="2">
    <name type="scientific">bioreactor metagenome</name>
    <dbReference type="NCBI Taxonomy" id="1076179"/>
    <lineage>
        <taxon>unclassified sequences</taxon>
        <taxon>metagenomes</taxon>
        <taxon>ecological metagenomes</taxon>
    </lineage>
</organism>
<accession>A0A645G6Q4</accession>
<feature type="region of interest" description="Disordered" evidence="1">
    <location>
        <begin position="1"/>
        <end position="27"/>
    </location>
</feature>
<sequence length="115" mass="13865">MLEQHPGWNPLEKIHRQPHQVAERLGRGRDVDFVGRKQQEVTAQVIEQSIEDHRRNDADAEHVQRVVRFVDQHFVDDDLEEKRHDQRKDRNHRHRQRDLSEDAAQLVEFRQKPSQ</sequence>
<name>A0A645G6Q4_9ZZZZ</name>
<reference evidence="2" key="1">
    <citation type="submission" date="2019-08" db="EMBL/GenBank/DDBJ databases">
        <authorList>
            <person name="Kucharzyk K."/>
            <person name="Murdoch R.W."/>
            <person name="Higgins S."/>
            <person name="Loffler F."/>
        </authorList>
    </citation>
    <scope>NUCLEOTIDE SEQUENCE</scope>
</reference>
<evidence type="ECO:0000256" key="1">
    <source>
        <dbReference type="SAM" id="MobiDB-lite"/>
    </source>
</evidence>
<proteinExistence type="predicted"/>
<gene>
    <name evidence="2" type="ORF">SDC9_168869</name>
</gene>